<dbReference type="SUPFAM" id="SSF53756">
    <property type="entry name" value="UDP-Glycosyltransferase/glycogen phosphorylase"/>
    <property type="match status" value="1"/>
</dbReference>
<dbReference type="EMBL" id="FMZQ01000006">
    <property type="protein sequence ID" value="SDC78306.1"/>
    <property type="molecule type" value="Genomic_DNA"/>
</dbReference>
<organism evidence="1 2">
    <name type="scientific">Ectopseudomonas chengduensis</name>
    <dbReference type="NCBI Taxonomy" id="489632"/>
    <lineage>
        <taxon>Bacteria</taxon>
        <taxon>Pseudomonadati</taxon>
        <taxon>Pseudomonadota</taxon>
        <taxon>Gammaproteobacteria</taxon>
        <taxon>Pseudomonadales</taxon>
        <taxon>Pseudomonadaceae</taxon>
        <taxon>Ectopseudomonas</taxon>
    </lineage>
</organism>
<protein>
    <submittedName>
        <fullName evidence="1">Glycosyl transferases group 1</fullName>
    </submittedName>
</protein>
<evidence type="ECO:0000313" key="1">
    <source>
        <dbReference type="EMBL" id="SDC78306.1"/>
    </source>
</evidence>
<keyword evidence="1" id="KW-0808">Transferase</keyword>
<reference evidence="2" key="1">
    <citation type="submission" date="2016-10" db="EMBL/GenBank/DDBJ databases">
        <authorList>
            <person name="Varghese N."/>
            <person name="Submissions S."/>
        </authorList>
    </citation>
    <scope>NUCLEOTIDE SEQUENCE [LARGE SCALE GENOMIC DNA]</scope>
    <source>
        <strain evidence="2">DSM 26382</strain>
    </source>
</reference>
<evidence type="ECO:0000313" key="2">
    <source>
        <dbReference type="Proteomes" id="UP000199467"/>
    </source>
</evidence>
<keyword evidence="2" id="KW-1185">Reference proteome</keyword>
<dbReference type="Proteomes" id="UP000199467">
    <property type="component" value="Unassembled WGS sequence"/>
</dbReference>
<proteinExistence type="predicted"/>
<dbReference type="GO" id="GO:0016740">
    <property type="term" value="F:transferase activity"/>
    <property type="evidence" value="ECO:0007669"/>
    <property type="project" value="UniProtKB-KW"/>
</dbReference>
<accession>A0A1G6PFK5</accession>
<sequence length="266" mass="30740">MRFLRALLIWLRCPILHPVFCTFGPRPVKGGGVLNFSQTFNLAVRFPALEFELVAHDVIVQKRLPLNAWVRWSEKRIFKSAKRIYVLSEKDRRLLRRFYGVRDDRVVNLFEKLYPEVEPFRAKVRKRGVFRAIFLGSIRRAENYRGLEWFYYNVFPSCVDSIEVFCIGEVDDHLAARFPEFKFVGFVESLSDALSHCDFTIAPVLDGAGIKIKVIDSIVRKIPVIGTPKAFEGIGRPNYPYCSSDAKNWIDALNGGFIDYVYHPPL</sequence>
<gene>
    <name evidence="1" type="ORF">SAMN05216576_106219</name>
</gene>
<dbReference type="AlphaFoldDB" id="A0A1G6PFK5"/>
<dbReference type="Pfam" id="PF13692">
    <property type="entry name" value="Glyco_trans_1_4"/>
    <property type="match status" value="1"/>
</dbReference>
<name>A0A1G6PFK5_9GAMM</name>